<dbReference type="PRINTS" id="PR00633">
    <property type="entry name" value="RCCNDNSATION"/>
</dbReference>
<feature type="repeat" description="RCC1" evidence="6">
    <location>
        <begin position="246"/>
        <end position="299"/>
    </location>
</feature>
<feature type="domain" description="RCC1-like" evidence="9">
    <location>
        <begin position="57"/>
        <end position="340"/>
    </location>
</feature>
<dbReference type="EMBL" id="CAXHTA020000021">
    <property type="protein sequence ID" value="CAL5229602.1"/>
    <property type="molecule type" value="Genomic_DNA"/>
</dbReference>
<evidence type="ECO:0000256" key="3">
    <source>
        <dbReference type="ARBA" id="ARBA00022737"/>
    </source>
</evidence>
<dbReference type="InterPro" id="IPR011032">
    <property type="entry name" value="GroES-like_sf"/>
</dbReference>
<keyword evidence="3" id="KW-0677">Repeat</keyword>
<evidence type="ECO:0000256" key="7">
    <source>
        <dbReference type="SAM" id="MobiDB-lite"/>
    </source>
</evidence>
<reference evidence="10 11" key="1">
    <citation type="submission" date="2024-06" db="EMBL/GenBank/DDBJ databases">
        <authorList>
            <person name="Kraege A."/>
            <person name="Thomma B."/>
        </authorList>
    </citation>
    <scope>NUCLEOTIDE SEQUENCE [LARGE SCALE GENOMIC DNA]</scope>
</reference>
<dbReference type="Gene3D" id="3.40.50.720">
    <property type="entry name" value="NAD(P)-binding Rossmann-like Domain"/>
    <property type="match status" value="1"/>
</dbReference>
<dbReference type="InterPro" id="IPR013154">
    <property type="entry name" value="ADH-like_N"/>
</dbReference>
<comment type="caution">
    <text evidence="10">The sequence shown here is derived from an EMBL/GenBank/DDBJ whole genome shotgun (WGS) entry which is preliminary data.</text>
</comment>
<dbReference type="PROSITE" id="PS50012">
    <property type="entry name" value="RCC1_3"/>
    <property type="match status" value="3"/>
</dbReference>
<dbReference type="InterPro" id="IPR000408">
    <property type="entry name" value="Reg_chr_condens"/>
</dbReference>
<dbReference type="InterPro" id="IPR058923">
    <property type="entry name" value="RCC1-like_dom"/>
</dbReference>
<gene>
    <name evidence="10" type="primary">g12960</name>
    <name evidence="10" type="ORF">VP750_LOCUS11508</name>
</gene>
<feature type="repeat" description="RCC1" evidence="6">
    <location>
        <begin position="192"/>
        <end position="245"/>
    </location>
</feature>
<evidence type="ECO:0000256" key="2">
    <source>
        <dbReference type="ARBA" id="ARBA00022723"/>
    </source>
</evidence>
<comment type="cofactor">
    <cofactor evidence="1">
        <name>Zn(2+)</name>
        <dbReference type="ChEBI" id="CHEBI:29105"/>
    </cofactor>
</comment>
<dbReference type="PROSITE" id="PS00626">
    <property type="entry name" value="RCC1_2"/>
    <property type="match status" value="1"/>
</dbReference>
<keyword evidence="4" id="KW-0862">Zinc</keyword>
<evidence type="ECO:0000259" key="8">
    <source>
        <dbReference type="Pfam" id="PF08240"/>
    </source>
</evidence>
<feature type="repeat" description="RCC1" evidence="6">
    <location>
        <begin position="120"/>
        <end position="191"/>
    </location>
</feature>
<evidence type="ECO:0000313" key="11">
    <source>
        <dbReference type="Proteomes" id="UP001497392"/>
    </source>
</evidence>
<dbReference type="SUPFAM" id="SSF50129">
    <property type="entry name" value="GroES-like"/>
    <property type="match status" value="1"/>
</dbReference>
<protein>
    <submittedName>
        <fullName evidence="10">G12960 protein</fullName>
    </submittedName>
</protein>
<feature type="domain" description="Alcohol dehydrogenase-like N-terminal" evidence="8">
    <location>
        <begin position="353"/>
        <end position="483"/>
    </location>
</feature>
<keyword evidence="5" id="KW-0560">Oxidoreductase</keyword>
<dbReference type="PANTHER" id="PTHR42813">
    <property type="entry name" value="ZINC-TYPE ALCOHOL DEHYDROGENASE-LIKE"/>
    <property type="match status" value="1"/>
</dbReference>
<dbReference type="PANTHER" id="PTHR42813:SF1">
    <property type="entry name" value="DEHYDROGENASE, PUTATIVE (AFU_ORTHOLOGUE AFUA_5G03930)-RELATED"/>
    <property type="match status" value="1"/>
</dbReference>
<dbReference type="Gene3D" id="3.90.180.10">
    <property type="entry name" value="Medium-chain alcohol dehydrogenases, catalytic domain"/>
    <property type="match status" value="1"/>
</dbReference>
<evidence type="ECO:0000259" key="9">
    <source>
        <dbReference type="Pfam" id="PF25390"/>
    </source>
</evidence>
<proteinExistence type="predicted"/>
<evidence type="ECO:0000256" key="1">
    <source>
        <dbReference type="ARBA" id="ARBA00001947"/>
    </source>
</evidence>
<dbReference type="SUPFAM" id="SSF51735">
    <property type="entry name" value="NAD(P)-binding Rossmann-fold domains"/>
    <property type="match status" value="1"/>
</dbReference>
<sequence>MECWACGFLTPGSEGLHKVNVNHVIRICPGGWGFTLLRGERVWRLYGRLAGLLEVPKEMDIVHAVCGWDSFVAGTSQGSIHECTLQASPELWDTVAMPSTAALSALAAGEKHSLALLEDGSVWAWGSSLDGQLGTSGQAHDSRASSSMPGGQPHDRRRAVQSSPARQCSGRPDPFRLVACGARHSCAMTQAGSLYTWGCNLHHQCGVASSSGVIVPVPTLVLSLGGLQVTCVAAGLHHTIVCTDAGAVYTWGQNQDGQLGLGDCQGRATPTLIEDAGLESRNVVKVCSGARHCAVLTDNGAAFTWGWNKFRQLGTCSVSEKECMPCEVEIPGAPVRDEKVEVIRAKKPHIIEPTDAILKVTSTCICGSDLHLYLGFVPGMEPGDILGHEFMGVVEEVGADVRKVKKGERYVCCFDIGCGECFYCQRQMFSCCMRSNPSNMTCGLYGHKLGGFYGYSHITGGYPGGQAQYARVLWADVNLLKVPDGMEDKKVVLLSDIMPTGWHGATLANVQKGDRVAVWGCGPVGQLAAHSALVKGAEKVAIVDSVQYRMDYVKKWLPEVETIDFSKVQVAEALHDFFGTTTAPDCGIECVGVHYTKSWRHKLELMAGAETDPSDTINEIIFSTRKGGNIGVIGAYVGFCDHYNLGGFMEKHLHMAGGQTPCQKYWPELLKMIQEGTLTPYKVITHELPLTEAPHAYKIFNEKKEGCVKVVMHPWQ</sequence>
<dbReference type="Proteomes" id="UP001497392">
    <property type="component" value="Unassembled WGS sequence"/>
</dbReference>
<evidence type="ECO:0000256" key="4">
    <source>
        <dbReference type="ARBA" id="ARBA00022833"/>
    </source>
</evidence>
<accession>A0ABP1GBY8</accession>
<dbReference type="InterPro" id="IPR002328">
    <property type="entry name" value="ADH_Zn_CS"/>
</dbReference>
<dbReference type="PROSITE" id="PS00059">
    <property type="entry name" value="ADH_ZINC"/>
    <property type="match status" value="1"/>
</dbReference>
<feature type="region of interest" description="Disordered" evidence="7">
    <location>
        <begin position="133"/>
        <end position="170"/>
    </location>
</feature>
<name>A0ABP1GBY8_9CHLO</name>
<dbReference type="CDD" id="cd08283">
    <property type="entry name" value="FDH_like_1"/>
    <property type="match status" value="1"/>
</dbReference>
<dbReference type="Pfam" id="PF25390">
    <property type="entry name" value="WD40_RLD"/>
    <property type="match status" value="1"/>
</dbReference>
<dbReference type="SUPFAM" id="SSF50985">
    <property type="entry name" value="RCC1/BLIP-II"/>
    <property type="match status" value="1"/>
</dbReference>
<dbReference type="Pfam" id="PF08240">
    <property type="entry name" value="ADH_N"/>
    <property type="match status" value="1"/>
</dbReference>
<organism evidence="10 11">
    <name type="scientific">Coccomyxa viridis</name>
    <dbReference type="NCBI Taxonomy" id="1274662"/>
    <lineage>
        <taxon>Eukaryota</taxon>
        <taxon>Viridiplantae</taxon>
        <taxon>Chlorophyta</taxon>
        <taxon>core chlorophytes</taxon>
        <taxon>Trebouxiophyceae</taxon>
        <taxon>Trebouxiophyceae incertae sedis</taxon>
        <taxon>Coccomyxaceae</taxon>
        <taxon>Coccomyxa</taxon>
    </lineage>
</organism>
<evidence type="ECO:0000256" key="6">
    <source>
        <dbReference type="PROSITE-ProRule" id="PRU00235"/>
    </source>
</evidence>
<dbReference type="Gene3D" id="2.130.10.30">
    <property type="entry name" value="Regulator of chromosome condensation 1/beta-lactamase-inhibitor protein II"/>
    <property type="match status" value="1"/>
</dbReference>
<keyword evidence="11" id="KW-1185">Reference proteome</keyword>
<feature type="compositionally biased region" description="Polar residues" evidence="7">
    <location>
        <begin position="133"/>
        <end position="149"/>
    </location>
</feature>
<evidence type="ECO:0000313" key="10">
    <source>
        <dbReference type="EMBL" id="CAL5229602.1"/>
    </source>
</evidence>
<dbReference type="InterPro" id="IPR036291">
    <property type="entry name" value="NAD(P)-bd_dom_sf"/>
</dbReference>
<keyword evidence="2" id="KW-0479">Metal-binding</keyword>
<dbReference type="InterPro" id="IPR009091">
    <property type="entry name" value="RCC1/BLIP-II"/>
</dbReference>
<evidence type="ECO:0000256" key="5">
    <source>
        <dbReference type="ARBA" id="ARBA00023002"/>
    </source>
</evidence>